<dbReference type="AlphaFoldDB" id="A0A1X7PFZ4"/>
<evidence type="ECO:0000313" key="1">
    <source>
        <dbReference type="EMBL" id="SMH49652.1"/>
    </source>
</evidence>
<dbReference type="Proteomes" id="UP000193083">
    <property type="component" value="Unassembled WGS sequence"/>
</dbReference>
<organism evidence="1 2">
    <name type="scientific">Mesorhizobium australicum</name>
    <dbReference type="NCBI Taxonomy" id="536018"/>
    <lineage>
        <taxon>Bacteria</taxon>
        <taxon>Pseudomonadati</taxon>
        <taxon>Pseudomonadota</taxon>
        <taxon>Alphaproteobacteria</taxon>
        <taxon>Hyphomicrobiales</taxon>
        <taxon>Phyllobacteriaceae</taxon>
        <taxon>Mesorhizobium</taxon>
    </lineage>
</organism>
<reference evidence="1 2" key="1">
    <citation type="submission" date="2017-04" db="EMBL/GenBank/DDBJ databases">
        <authorList>
            <person name="Afonso C.L."/>
            <person name="Miller P.J."/>
            <person name="Scott M.A."/>
            <person name="Spackman E."/>
            <person name="Goraichik I."/>
            <person name="Dimitrov K.M."/>
            <person name="Suarez D.L."/>
            <person name="Swayne D.E."/>
        </authorList>
    </citation>
    <scope>NUCLEOTIDE SEQUENCE [LARGE SCALE GENOMIC DNA]</scope>
    <source>
        <strain evidence="1 2">B5P</strain>
    </source>
</reference>
<sequence length="213" mass="23544">MRLKGSIELFQYWDRLRGGRPAPTRTEIEPADIKSLLADTFILEKDARGEAVFRLAGTRLCATFGRELKGFTFSSLWLQKDERVVARLAHGAFLAKSVVVISFDGVSRNGRSNSFELLLLPLDGGVQHPRSLGAITPVERPYWLGTDPVVECRITSLRVVDPEREPLFLANRPAVPVPSLSPSLEAADTGIRPGARGRRIRHLLVLDGGREGH</sequence>
<gene>
    <name evidence="1" type="ORF">SAMN02982922_3967</name>
</gene>
<evidence type="ECO:0008006" key="3">
    <source>
        <dbReference type="Google" id="ProtNLM"/>
    </source>
</evidence>
<dbReference type="InterPro" id="IPR009922">
    <property type="entry name" value="DUF1457"/>
</dbReference>
<name>A0A1X7PFZ4_9HYPH</name>
<dbReference type="PIRSF" id="PIRSF031878">
    <property type="entry name" value="UCP031878"/>
    <property type="match status" value="1"/>
</dbReference>
<evidence type="ECO:0000313" key="2">
    <source>
        <dbReference type="Proteomes" id="UP000193083"/>
    </source>
</evidence>
<dbReference type="EMBL" id="FXBL01000004">
    <property type="protein sequence ID" value="SMH49652.1"/>
    <property type="molecule type" value="Genomic_DNA"/>
</dbReference>
<dbReference type="OrthoDB" id="8480244at2"/>
<accession>A0A1X7PFZ4</accession>
<dbReference type="Pfam" id="PF07310">
    <property type="entry name" value="PAS_5"/>
    <property type="match status" value="1"/>
</dbReference>
<proteinExistence type="predicted"/>
<protein>
    <recommendedName>
        <fullName evidence="3">PAS domain-containing protein</fullName>
    </recommendedName>
</protein>
<dbReference type="RefSeq" id="WP_085465713.1">
    <property type="nucleotide sequence ID" value="NZ_FXBL01000004.1"/>
</dbReference>
<keyword evidence="2" id="KW-1185">Reference proteome</keyword>